<comment type="caution">
    <text evidence="1">The sequence shown here is derived from an EMBL/GenBank/DDBJ whole genome shotgun (WGS) entry which is preliminary data.</text>
</comment>
<proteinExistence type="predicted"/>
<name>X0SZX5_9ZZZZ</name>
<dbReference type="EMBL" id="BARS01002120">
    <property type="protein sequence ID" value="GAF81457.1"/>
    <property type="molecule type" value="Genomic_DNA"/>
</dbReference>
<gene>
    <name evidence="1" type="ORF">S01H1_03967</name>
</gene>
<dbReference type="AlphaFoldDB" id="X0SZX5"/>
<reference evidence="1" key="1">
    <citation type="journal article" date="2014" name="Front. Microbiol.">
        <title>High frequency of phylogenetically diverse reductive dehalogenase-homologous genes in deep subseafloor sedimentary metagenomes.</title>
        <authorList>
            <person name="Kawai M."/>
            <person name="Futagami T."/>
            <person name="Toyoda A."/>
            <person name="Takaki Y."/>
            <person name="Nishi S."/>
            <person name="Hori S."/>
            <person name="Arai W."/>
            <person name="Tsubouchi T."/>
            <person name="Morono Y."/>
            <person name="Uchiyama I."/>
            <person name="Ito T."/>
            <person name="Fujiyama A."/>
            <person name="Inagaki F."/>
            <person name="Takami H."/>
        </authorList>
    </citation>
    <scope>NUCLEOTIDE SEQUENCE</scope>
    <source>
        <strain evidence="1">Expedition CK06-06</strain>
    </source>
</reference>
<evidence type="ECO:0000313" key="1">
    <source>
        <dbReference type="EMBL" id="GAF81457.1"/>
    </source>
</evidence>
<protein>
    <submittedName>
        <fullName evidence="1">Uncharacterized protein</fullName>
    </submittedName>
</protein>
<accession>X0SZX5</accession>
<organism evidence="1">
    <name type="scientific">marine sediment metagenome</name>
    <dbReference type="NCBI Taxonomy" id="412755"/>
    <lineage>
        <taxon>unclassified sequences</taxon>
        <taxon>metagenomes</taxon>
        <taxon>ecological metagenomes</taxon>
    </lineage>
</organism>
<sequence>MMYEVRYGLDKTVGYVRNLDPFIFDYLSGWKTNMVGVHPEIGSKWWYFNVHGIKRKEDIKVMGHVGKETILKLITKCNDEEIRDILKYELKEIL</sequence>